<dbReference type="Proteomes" id="UP000307378">
    <property type="component" value="Unassembled WGS sequence"/>
</dbReference>
<evidence type="ECO:0008006" key="4">
    <source>
        <dbReference type="Google" id="ProtNLM"/>
    </source>
</evidence>
<evidence type="ECO:0000256" key="1">
    <source>
        <dbReference type="ARBA" id="ARBA00009820"/>
    </source>
</evidence>
<protein>
    <recommendedName>
        <fullName evidence="4">TolB family protein</fullName>
    </recommendedName>
</protein>
<name>A0A4S8PTR8_9HYPH</name>
<gene>
    <name evidence="2" type="ORF">FAA86_14165</name>
</gene>
<evidence type="ECO:0000313" key="3">
    <source>
        <dbReference type="Proteomes" id="UP000307378"/>
    </source>
</evidence>
<accession>A0A4S8PTR8</accession>
<reference evidence="2 3" key="1">
    <citation type="submission" date="2019-04" db="EMBL/GenBank/DDBJ databases">
        <title>genome sequence of strain W3.</title>
        <authorList>
            <person name="Gao J."/>
            <person name="Sun J."/>
        </authorList>
    </citation>
    <scope>NUCLEOTIDE SEQUENCE [LARGE SCALE GENOMIC DNA]</scope>
    <source>
        <strain evidence="2 3">W3</strain>
    </source>
</reference>
<sequence length="278" mass="31096">MRSSVEIYDMATREAEVVWQTEDLVEAPNWSRDGEFLVINGDGLLYALSLDEDDPEPELIDTGFAVRLNNDHGISPDGASIAFSDHTLFGKSCIYLLGDGDEEPRQVTEKMPSYWHGWSPDGKQLAYCGDRDGVFDIYTISTKGGPEKRLTHGEGHNDGPDYSPDGQWIYFNSSRTGTMQIWRMRTDGSDLERLTSDGYGDWFPHPSPDGSKVLFLSYVEDISGHPRDKQVRLRLMDADGGNVETLFEFFGGQGSINVPNWSPDGSAFAFVRYFPVPD</sequence>
<organism evidence="2 3">
    <name type="scientific">Rhizobium rosettiformans W3</name>
    <dbReference type="NCBI Taxonomy" id="538378"/>
    <lineage>
        <taxon>Bacteria</taxon>
        <taxon>Pseudomonadati</taxon>
        <taxon>Pseudomonadota</taxon>
        <taxon>Alphaproteobacteria</taxon>
        <taxon>Hyphomicrobiales</taxon>
        <taxon>Rhizobiaceae</taxon>
        <taxon>Rhizobium/Agrobacterium group</taxon>
        <taxon>Rhizobium</taxon>
    </lineage>
</organism>
<comment type="caution">
    <text evidence="2">The sequence shown here is derived from an EMBL/GenBank/DDBJ whole genome shotgun (WGS) entry which is preliminary data.</text>
</comment>
<dbReference type="AlphaFoldDB" id="A0A4S8PTR8"/>
<dbReference type="PANTHER" id="PTHR36842">
    <property type="entry name" value="PROTEIN TOLB HOMOLOG"/>
    <property type="match status" value="1"/>
</dbReference>
<dbReference type="InterPro" id="IPR011042">
    <property type="entry name" value="6-blade_b-propeller_TolB-like"/>
</dbReference>
<dbReference type="RefSeq" id="WP_136541581.1">
    <property type="nucleotide sequence ID" value="NZ_STGU01000007.1"/>
</dbReference>
<evidence type="ECO:0000313" key="2">
    <source>
        <dbReference type="EMBL" id="THV34823.1"/>
    </source>
</evidence>
<dbReference type="Pfam" id="PF07676">
    <property type="entry name" value="PD40"/>
    <property type="match status" value="3"/>
</dbReference>
<proteinExistence type="inferred from homology"/>
<dbReference type="EMBL" id="STGU01000007">
    <property type="protein sequence ID" value="THV34823.1"/>
    <property type="molecule type" value="Genomic_DNA"/>
</dbReference>
<dbReference type="InterPro" id="IPR011659">
    <property type="entry name" value="WD40"/>
</dbReference>
<dbReference type="SUPFAM" id="SSF82171">
    <property type="entry name" value="DPP6 N-terminal domain-like"/>
    <property type="match status" value="1"/>
</dbReference>
<comment type="similarity">
    <text evidence="1">Belongs to the TolB family.</text>
</comment>
<dbReference type="Gene3D" id="2.120.10.30">
    <property type="entry name" value="TolB, C-terminal domain"/>
    <property type="match status" value="1"/>
</dbReference>
<dbReference type="PANTHER" id="PTHR36842:SF1">
    <property type="entry name" value="PROTEIN TOLB"/>
    <property type="match status" value="1"/>
</dbReference>